<name>A0A7L5E769_9SPHI</name>
<keyword evidence="2" id="KW-1185">Reference proteome</keyword>
<sequence>MSLNKYRLTESAYIGEELFADADYELERQCASVRHAEERGLMSREQALDAFEVTPEQYTAFLAHNTSHILWPAADTKVWSWTESVITLRVMNINLIQFANHQTQTQGKHLKYLKTLNAALRAMKKLTEEVEVQSQTSDSDH</sequence>
<dbReference type="EMBL" id="CP051682">
    <property type="protein sequence ID" value="QJD98237.1"/>
    <property type="molecule type" value="Genomic_DNA"/>
</dbReference>
<proteinExistence type="predicted"/>
<evidence type="ECO:0000313" key="2">
    <source>
        <dbReference type="Proteomes" id="UP000503278"/>
    </source>
</evidence>
<evidence type="ECO:0000313" key="1">
    <source>
        <dbReference type="EMBL" id="QJD98237.1"/>
    </source>
</evidence>
<accession>A0A7L5E769</accession>
<dbReference type="KEGG" id="mrob:HH214_21330"/>
<dbReference type="RefSeq" id="WP_169610979.1">
    <property type="nucleotide sequence ID" value="NZ_CP051682.1"/>
</dbReference>
<protein>
    <submittedName>
        <fullName evidence="1">Uncharacterized protein</fullName>
    </submittedName>
</protein>
<gene>
    <name evidence="1" type="ORF">HH214_21330</name>
</gene>
<organism evidence="1 2">
    <name type="scientific">Mucilaginibacter robiniae</name>
    <dbReference type="NCBI Taxonomy" id="2728022"/>
    <lineage>
        <taxon>Bacteria</taxon>
        <taxon>Pseudomonadati</taxon>
        <taxon>Bacteroidota</taxon>
        <taxon>Sphingobacteriia</taxon>
        <taxon>Sphingobacteriales</taxon>
        <taxon>Sphingobacteriaceae</taxon>
        <taxon>Mucilaginibacter</taxon>
    </lineage>
</organism>
<dbReference type="AlphaFoldDB" id="A0A7L5E769"/>
<dbReference type="Proteomes" id="UP000503278">
    <property type="component" value="Chromosome"/>
</dbReference>
<reference evidence="1 2" key="1">
    <citation type="submission" date="2020-04" db="EMBL/GenBank/DDBJ databases">
        <title>Genome sequencing of novel species.</title>
        <authorList>
            <person name="Heo J."/>
            <person name="Kim S.-J."/>
            <person name="Kim J.-S."/>
            <person name="Hong S.-B."/>
            <person name="Kwon S.-W."/>
        </authorList>
    </citation>
    <scope>NUCLEOTIDE SEQUENCE [LARGE SCALE GENOMIC DNA]</scope>
    <source>
        <strain evidence="1 2">F39-2</strain>
    </source>
</reference>